<accession>A0A5N5N1I1</accession>
<evidence type="ECO:0000259" key="8">
    <source>
        <dbReference type="PROSITE" id="PS50994"/>
    </source>
</evidence>
<name>A0A5N5N1I1_9ROSI</name>
<feature type="domain" description="Integrase catalytic" evidence="8">
    <location>
        <begin position="40"/>
        <end position="124"/>
    </location>
</feature>
<dbReference type="SUPFAM" id="SSF52540">
    <property type="entry name" value="P-loop containing nucleoside triphosphate hydrolases"/>
    <property type="match status" value="1"/>
</dbReference>
<keyword evidence="3" id="KW-0378">Hydrolase</keyword>
<dbReference type="CDD" id="cd09272">
    <property type="entry name" value="RNase_HI_RT_Ty1"/>
    <property type="match status" value="1"/>
</dbReference>
<proteinExistence type="predicted"/>
<evidence type="ECO:0000259" key="9">
    <source>
        <dbReference type="PROSITE" id="PS51194"/>
    </source>
</evidence>
<keyword evidence="5" id="KW-0067">ATP-binding</keyword>
<dbReference type="InterPro" id="IPR049730">
    <property type="entry name" value="SNF2/RAD54-like_C"/>
</dbReference>
<dbReference type="GO" id="GO:0080188">
    <property type="term" value="P:gene silencing by siRNA-directed DNA methylation"/>
    <property type="evidence" value="ECO:0007669"/>
    <property type="project" value="InterPro"/>
</dbReference>
<dbReference type="GO" id="GO:0003676">
    <property type="term" value="F:nucleic acid binding"/>
    <property type="evidence" value="ECO:0007669"/>
    <property type="project" value="InterPro"/>
</dbReference>
<evidence type="ECO:0000313" key="11">
    <source>
        <dbReference type="Proteomes" id="UP000326939"/>
    </source>
</evidence>
<evidence type="ECO:0000256" key="4">
    <source>
        <dbReference type="ARBA" id="ARBA00022806"/>
    </source>
</evidence>
<dbReference type="GO" id="GO:0015074">
    <property type="term" value="P:DNA integration"/>
    <property type="evidence" value="ECO:0007669"/>
    <property type="project" value="InterPro"/>
</dbReference>
<dbReference type="Gene3D" id="3.40.50.300">
    <property type="entry name" value="P-loop containing nucleotide triphosphate hydrolases"/>
    <property type="match status" value="1"/>
</dbReference>
<dbReference type="PANTHER" id="PTHR45821:SF1">
    <property type="entry name" value="ATP-DEPENDENT HELICASE FAMILY PROTEIN-RELATED"/>
    <property type="match status" value="1"/>
</dbReference>
<evidence type="ECO:0000256" key="7">
    <source>
        <dbReference type="SAM" id="MobiDB-lite"/>
    </source>
</evidence>
<keyword evidence="6" id="KW-0539">Nucleus</keyword>
<dbReference type="Pfam" id="PF00271">
    <property type="entry name" value="Helicase_C"/>
    <property type="match status" value="1"/>
</dbReference>
<dbReference type="InterPro" id="IPR001650">
    <property type="entry name" value="Helicase_C-like"/>
</dbReference>
<evidence type="ECO:0008006" key="12">
    <source>
        <dbReference type="Google" id="ProtNLM"/>
    </source>
</evidence>
<dbReference type="GO" id="GO:0016787">
    <property type="term" value="F:hydrolase activity"/>
    <property type="evidence" value="ECO:0007669"/>
    <property type="project" value="UniProtKB-KW"/>
</dbReference>
<dbReference type="PROSITE" id="PS51194">
    <property type="entry name" value="HELICASE_CTER"/>
    <property type="match status" value="1"/>
</dbReference>
<evidence type="ECO:0000256" key="6">
    <source>
        <dbReference type="ARBA" id="ARBA00023242"/>
    </source>
</evidence>
<feature type="domain" description="Helicase C-terminal" evidence="9">
    <location>
        <begin position="736"/>
        <end position="901"/>
    </location>
</feature>
<protein>
    <recommendedName>
        <fullName evidence="12">Integrase catalytic domain-containing protein</fullName>
    </recommendedName>
</protein>
<dbReference type="InterPro" id="IPR057670">
    <property type="entry name" value="SH3_retrovirus"/>
</dbReference>
<evidence type="ECO:0000313" key="10">
    <source>
        <dbReference type="EMBL" id="KAB5561355.1"/>
    </source>
</evidence>
<evidence type="ECO:0000256" key="3">
    <source>
        <dbReference type="ARBA" id="ARBA00022801"/>
    </source>
</evidence>
<keyword evidence="11" id="KW-1185">Reference proteome</keyword>
<dbReference type="SUPFAM" id="SSF53098">
    <property type="entry name" value="Ribonuclease H-like"/>
    <property type="match status" value="1"/>
</dbReference>
<dbReference type="InterPro" id="IPR027417">
    <property type="entry name" value="P-loop_NTPase"/>
</dbReference>
<dbReference type="GO" id="GO:0004386">
    <property type="term" value="F:helicase activity"/>
    <property type="evidence" value="ECO:0007669"/>
    <property type="project" value="UniProtKB-KW"/>
</dbReference>
<keyword evidence="2" id="KW-0547">Nucleotide-binding</keyword>
<comment type="subcellular location">
    <subcellularLocation>
        <location evidence="1">Nucleus</location>
    </subcellularLocation>
</comment>
<dbReference type="AlphaFoldDB" id="A0A5N5N1I1"/>
<dbReference type="InterPro" id="IPR012337">
    <property type="entry name" value="RNaseH-like_sf"/>
</dbReference>
<reference evidence="11" key="1">
    <citation type="journal article" date="2019" name="Gigascience">
        <title>De novo genome assembly of the endangered Acer yangbiense, a plant species with extremely small populations endemic to Yunnan Province, China.</title>
        <authorList>
            <person name="Yang J."/>
            <person name="Wariss H.M."/>
            <person name="Tao L."/>
            <person name="Zhang R."/>
            <person name="Yun Q."/>
            <person name="Hollingsworth P."/>
            <person name="Dao Z."/>
            <person name="Luo G."/>
            <person name="Guo H."/>
            <person name="Ma Y."/>
            <person name="Sun W."/>
        </authorList>
    </citation>
    <scope>NUCLEOTIDE SEQUENCE [LARGE SCALE GENOMIC DNA]</scope>
    <source>
        <strain evidence="11">cv. br00</strain>
    </source>
</reference>
<evidence type="ECO:0000256" key="2">
    <source>
        <dbReference type="ARBA" id="ARBA00022741"/>
    </source>
</evidence>
<dbReference type="PROSITE" id="PS50994">
    <property type="entry name" value="INTEGRASE"/>
    <property type="match status" value="1"/>
</dbReference>
<evidence type="ECO:0000256" key="1">
    <source>
        <dbReference type="ARBA" id="ARBA00004123"/>
    </source>
</evidence>
<feature type="region of interest" description="Disordered" evidence="7">
    <location>
        <begin position="246"/>
        <end position="275"/>
    </location>
</feature>
<dbReference type="GO" id="GO:0005524">
    <property type="term" value="F:ATP binding"/>
    <property type="evidence" value="ECO:0007669"/>
    <property type="project" value="UniProtKB-KW"/>
</dbReference>
<keyword evidence="4" id="KW-0347">Helicase</keyword>
<dbReference type="CDD" id="cd18793">
    <property type="entry name" value="SF2_C_SNF"/>
    <property type="match status" value="1"/>
</dbReference>
<gene>
    <name evidence="10" type="ORF">DKX38_006312</name>
</gene>
<comment type="caution">
    <text evidence="10">The sequence shown here is derived from an EMBL/GenBank/DDBJ whole genome shotgun (WGS) entry which is preliminary data.</text>
</comment>
<organism evidence="10 11">
    <name type="scientific">Salix brachista</name>
    <dbReference type="NCBI Taxonomy" id="2182728"/>
    <lineage>
        <taxon>Eukaryota</taxon>
        <taxon>Viridiplantae</taxon>
        <taxon>Streptophyta</taxon>
        <taxon>Embryophyta</taxon>
        <taxon>Tracheophyta</taxon>
        <taxon>Spermatophyta</taxon>
        <taxon>Magnoliopsida</taxon>
        <taxon>eudicotyledons</taxon>
        <taxon>Gunneridae</taxon>
        <taxon>Pentapetalae</taxon>
        <taxon>rosids</taxon>
        <taxon>fabids</taxon>
        <taxon>Malpighiales</taxon>
        <taxon>Salicaceae</taxon>
        <taxon>Saliceae</taxon>
        <taxon>Salix</taxon>
    </lineage>
</organism>
<dbReference type="EMBL" id="VDCV01000004">
    <property type="protein sequence ID" value="KAB5561355.1"/>
    <property type="molecule type" value="Genomic_DNA"/>
</dbReference>
<dbReference type="Pfam" id="PF25597">
    <property type="entry name" value="SH3_retrovirus"/>
    <property type="match status" value="1"/>
</dbReference>
<dbReference type="Gene3D" id="3.30.420.10">
    <property type="entry name" value="Ribonuclease H-like superfamily/Ribonuclease H"/>
    <property type="match status" value="1"/>
</dbReference>
<dbReference type="InterPro" id="IPR001584">
    <property type="entry name" value="Integrase_cat-core"/>
</dbReference>
<dbReference type="PANTHER" id="PTHR45821">
    <property type="entry name" value="SNF2 DOMAIN-CONTAINING PROTEIN CLASSY 2-RELATED"/>
    <property type="match status" value="1"/>
</dbReference>
<evidence type="ECO:0000256" key="5">
    <source>
        <dbReference type="ARBA" id="ARBA00022840"/>
    </source>
</evidence>
<dbReference type="InterPro" id="IPR036397">
    <property type="entry name" value="RNaseH_sf"/>
</dbReference>
<dbReference type="GO" id="GO:0005634">
    <property type="term" value="C:nucleus"/>
    <property type="evidence" value="ECO:0007669"/>
    <property type="project" value="UniProtKB-SubCell"/>
</dbReference>
<sequence length="921" mass="104798">MMVVIPVEMSLWGERRLWLLTLDDDESNENGMVGHFKGIVLPKPEGKFSTDVMSLGGALYFVSFIDHHSRKIWATCLKSKDQVLDVFKDFHARVERETGRKLKCVRADNGGEYRGPFEKYCREHVAMINLSPSVPLEFDVPNIVWKGKDVSYAHLRVFGCRAFVHVPRDERSKLDSKTKQCIFLGSEDDEFGYRLWDPKENKILPLMLANHGGDLQNDDNGGFLIEPLVSDSESTNDDIDVIPEQDIQEAPDEPQLRRSTRPHQPSTKYSPHKKSTSGYLMKFAGGAVSWQSRLQKCVALSTTEAEYIALTEGGKELLWMKKFLHELGLVQENFVLYYDSQSAIYLNAMEMKSFVVEKIHTDNNASDMMTKPLPREKFEFCRKEISDNVGRRIQEGEVSLTSEPNSKKDKGVYVGVEEDEFDTEIKDDGLGGMGFPLPDLDVVENSNLEADEDYCDHSFVLKDDIGYVCLIFGVIKRAIAIKIEIQFNKVKRNSRTYISESKDRDSNGMVGFDLFEEDLMVTNIPAHSRHMKQMEPHQVEGFNFLRSNLVADNPRGVHLGSCSWIRYGKLRIFRCMIFTLLKMIVTSIGDLEIVGGAGEYSFPRNPLPKSCQGGVNVLNLVRLKFLRMDTSRASVKRILSKVNIPGARKQFKVGATFYDLVEQTIQKDQDFKRPKHEVQKLKKLAMKLKRSSVGSVVYLHPKLNSSENYAITDDMMDNLLETVHVREGVKAKFFLNILSLCMSAGEKLLVFSQYITSLKFFESLVLKEKDWILGKEIFAICSESSSDHQEWSMEHFNNSTDVKVLFGSIKACAEGISPMGASRKIILDVHLNPSVTGQAIGRAFRPEQAKKVYAYRLVTADSPEEEDHNTCFRKEAVAKMWSEWNEYYGYQDFKVETVELDDNGDRFSESPQDLTVIGLKL</sequence>
<dbReference type="Proteomes" id="UP000326939">
    <property type="component" value="Chromosome 4"/>
</dbReference>
<dbReference type="InterPro" id="IPR044567">
    <property type="entry name" value="CLSY/DRD1"/>
</dbReference>